<keyword evidence="10" id="KW-1185">Reference proteome</keyword>
<comment type="caution">
    <text evidence="9">The sequence shown here is derived from an EMBL/GenBank/DDBJ whole genome shotgun (WGS) entry which is preliminary data.</text>
</comment>
<protein>
    <recommendedName>
        <fullName evidence="8">DOMON domain-containing protein</fullName>
    </recommendedName>
</protein>
<feature type="signal peptide" evidence="7">
    <location>
        <begin position="1"/>
        <end position="25"/>
    </location>
</feature>
<dbReference type="CDD" id="cd09629">
    <property type="entry name" value="DOMON_CIL1_like"/>
    <property type="match status" value="1"/>
</dbReference>
<gene>
    <name evidence="9" type="ORF">RJ640_025355</name>
</gene>
<organism evidence="9 10">
    <name type="scientific">Escallonia rubra</name>
    <dbReference type="NCBI Taxonomy" id="112253"/>
    <lineage>
        <taxon>Eukaryota</taxon>
        <taxon>Viridiplantae</taxon>
        <taxon>Streptophyta</taxon>
        <taxon>Embryophyta</taxon>
        <taxon>Tracheophyta</taxon>
        <taxon>Spermatophyta</taxon>
        <taxon>Magnoliopsida</taxon>
        <taxon>eudicotyledons</taxon>
        <taxon>Gunneridae</taxon>
        <taxon>Pentapetalae</taxon>
        <taxon>asterids</taxon>
        <taxon>campanulids</taxon>
        <taxon>Escalloniales</taxon>
        <taxon>Escalloniaceae</taxon>
        <taxon>Escallonia</taxon>
    </lineage>
</organism>
<evidence type="ECO:0000256" key="6">
    <source>
        <dbReference type="SAM" id="MobiDB-lite"/>
    </source>
</evidence>
<keyword evidence="5" id="KW-0472">Membrane</keyword>
<keyword evidence="3 7" id="KW-0732">Signal</keyword>
<feature type="region of interest" description="Disordered" evidence="6">
    <location>
        <begin position="193"/>
        <end position="220"/>
    </location>
</feature>
<proteinExistence type="predicted"/>
<dbReference type="Pfam" id="PF04526">
    <property type="entry name" value="DUF568"/>
    <property type="match status" value="1"/>
</dbReference>
<dbReference type="PANTHER" id="PTHR23130:SF195">
    <property type="entry name" value="CYTOCHROME B561 AND DOMON DOMAIN-CONTAINING PROTEIN"/>
    <property type="match status" value="1"/>
</dbReference>
<evidence type="ECO:0000259" key="8">
    <source>
        <dbReference type="PROSITE" id="PS50836"/>
    </source>
</evidence>
<evidence type="ECO:0000313" key="10">
    <source>
        <dbReference type="Proteomes" id="UP001187471"/>
    </source>
</evidence>
<reference evidence="9" key="1">
    <citation type="submission" date="2022-12" db="EMBL/GenBank/DDBJ databases">
        <title>Draft genome assemblies for two species of Escallonia (Escalloniales).</title>
        <authorList>
            <person name="Chanderbali A."/>
            <person name="Dervinis C."/>
            <person name="Anghel I."/>
            <person name="Soltis D."/>
            <person name="Soltis P."/>
            <person name="Zapata F."/>
        </authorList>
    </citation>
    <scope>NUCLEOTIDE SEQUENCE</scope>
    <source>
        <strain evidence="9">UCBG92.1500</strain>
        <tissue evidence="9">Leaf</tissue>
    </source>
</reference>
<name>A0AA88QXU3_9ASTE</name>
<dbReference type="PANTHER" id="PTHR23130">
    <property type="entry name" value="CYTOCHROME B561 AND DOMON DOMAIN-CONTAINING PROTEIN"/>
    <property type="match status" value="1"/>
</dbReference>
<sequence>MAALSSPSLILSLSLMTILFSQAHSLNCTSQKFTSNKLYENCTDLPSLTAYLHWTYHPANSTLSIAFLAAPAHSDGWIAWAINPTGTGMAGAQSLIALKDSNGSMSVKTYNISSYASIVQSKILYDVLDSSAENSGGLMKIFATLALPKNMTELNQVWQVGSSVTNGMPNKHEFQPANLMAKGKLELTKAQVNGTTAPAPSPSATTPTSPTPSGGDSGAGLRFRNGNAGLCVISLFLGGLGFWL</sequence>
<dbReference type="EMBL" id="JAVXUO010002584">
    <property type="protein sequence ID" value="KAK2971405.1"/>
    <property type="molecule type" value="Genomic_DNA"/>
</dbReference>
<evidence type="ECO:0000313" key="9">
    <source>
        <dbReference type="EMBL" id="KAK2971405.1"/>
    </source>
</evidence>
<dbReference type="InterPro" id="IPR045265">
    <property type="entry name" value="AIR12_DOMON"/>
</dbReference>
<accession>A0AA88QXU3</accession>
<dbReference type="InterPro" id="IPR005018">
    <property type="entry name" value="DOMON_domain"/>
</dbReference>
<dbReference type="PROSITE" id="PS50836">
    <property type="entry name" value="DOMON"/>
    <property type="match status" value="1"/>
</dbReference>
<comment type="subcellular location">
    <subcellularLocation>
        <location evidence="1">Membrane</location>
    </subcellularLocation>
</comment>
<evidence type="ECO:0000256" key="1">
    <source>
        <dbReference type="ARBA" id="ARBA00004370"/>
    </source>
</evidence>
<evidence type="ECO:0000256" key="4">
    <source>
        <dbReference type="ARBA" id="ARBA00022982"/>
    </source>
</evidence>
<feature type="compositionally biased region" description="Low complexity" evidence="6">
    <location>
        <begin position="194"/>
        <end position="214"/>
    </location>
</feature>
<dbReference type="GO" id="GO:0016020">
    <property type="term" value="C:membrane"/>
    <property type="evidence" value="ECO:0007669"/>
    <property type="project" value="UniProtKB-SubCell"/>
</dbReference>
<evidence type="ECO:0000256" key="3">
    <source>
        <dbReference type="ARBA" id="ARBA00022729"/>
    </source>
</evidence>
<dbReference type="AlphaFoldDB" id="A0AA88QXU3"/>
<evidence type="ECO:0000256" key="5">
    <source>
        <dbReference type="ARBA" id="ARBA00023136"/>
    </source>
</evidence>
<dbReference type="Proteomes" id="UP001187471">
    <property type="component" value="Unassembled WGS sequence"/>
</dbReference>
<keyword evidence="2" id="KW-0813">Transport</keyword>
<feature type="domain" description="DOMON" evidence="8">
    <location>
        <begin position="48"/>
        <end position="161"/>
    </location>
</feature>
<evidence type="ECO:0000256" key="7">
    <source>
        <dbReference type="SAM" id="SignalP"/>
    </source>
</evidence>
<keyword evidence="4" id="KW-0249">Electron transport</keyword>
<feature type="chain" id="PRO_5041684491" description="DOMON domain-containing protein" evidence="7">
    <location>
        <begin position="26"/>
        <end position="244"/>
    </location>
</feature>
<evidence type="ECO:0000256" key="2">
    <source>
        <dbReference type="ARBA" id="ARBA00022448"/>
    </source>
</evidence>